<dbReference type="CDD" id="cd05006">
    <property type="entry name" value="SIS_GmhA"/>
    <property type="match status" value="1"/>
</dbReference>
<reference evidence="2" key="2">
    <citation type="journal article" date="2015" name="ISME J.">
        <title>A new class of marine Euryarchaeota group II from the Mediterranean deep chlorophyll maximum.</title>
        <authorList>
            <person name="Martin-Cuadrado A.B."/>
            <person name="Garcia-Heredia I."/>
            <person name="Molto A.G."/>
            <person name="Lopez-Ubeda R."/>
            <person name="Kimes N."/>
            <person name="Lopez-Garcia P."/>
            <person name="Moreira D."/>
            <person name="Rodriguez-Valera F."/>
        </authorList>
    </citation>
    <scope>NUCLEOTIDE SEQUENCE</scope>
</reference>
<dbReference type="Pfam" id="PF13580">
    <property type="entry name" value="SIS_2"/>
    <property type="match status" value="1"/>
</dbReference>
<sequence length="189" mass="20303">MGFDFSDFANSYISDLKATLDNIPMASLEAFWNIVELTRQEGGSVHFIGNGGSAATPSHSAGDWSKELKLRTIAHSDNISSFTAWSNDTEYSNVFVGQLSTFIRDGDLVVAYTGSGNSPNVINGVTYAKENGCRTAAITGNYNGQSGGMIVDLVDVALVAPTQSMERIEDIQLIVNHIVKEAIKSHHGL</sequence>
<dbReference type="GO" id="GO:1901135">
    <property type="term" value="P:carbohydrate derivative metabolic process"/>
    <property type="evidence" value="ECO:0007669"/>
    <property type="project" value="InterPro"/>
</dbReference>
<dbReference type="GO" id="GO:0097367">
    <property type="term" value="F:carbohydrate derivative binding"/>
    <property type="evidence" value="ECO:0007669"/>
    <property type="project" value="InterPro"/>
</dbReference>
<dbReference type="Gene3D" id="3.40.50.10490">
    <property type="entry name" value="Glucose-6-phosphate isomerase like protein, domain 1"/>
    <property type="match status" value="1"/>
</dbReference>
<dbReference type="AlphaFoldDB" id="A0A1B1TCR2"/>
<feature type="domain" description="SIS" evidence="1">
    <location>
        <begin position="34"/>
        <end position="189"/>
    </location>
</feature>
<dbReference type="PANTHER" id="PTHR30390">
    <property type="entry name" value="SEDOHEPTULOSE 7-PHOSPHATE ISOMERASE / DNAA INITIATOR-ASSOCIATING FACTOR FOR REPLICATION INITIATION"/>
    <property type="match status" value="1"/>
</dbReference>
<dbReference type="SUPFAM" id="SSF53697">
    <property type="entry name" value="SIS domain"/>
    <property type="match status" value="1"/>
</dbReference>
<dbReference type="InterPro" id="IPR046348">
    <property type="entry name" value="SIS_dom_sf"/>
</dbReference>
<dbReference type="InterPro" id="IPR001347">
    <property type="entry name" value="SIS_dom"/>
</dbReference>
<proteinExistence type="predicted"/>
<dbReference type="PROSITE" id="PS51464">
    <property type="entry name" value="SIS"/>
    <property type="match status" value="1"/>
</dbReference>
<protein>
    <submittedName>
        <fullName evidence="2">Putative SIS domain protein</fullName>
    </submittedName>
</protein>
<name>A0A1B1TCR2_9ARCH</name>
<dbReference type="InterPro" id="IPR035461">
    <property type="entry name" value="GmhA/DiaA"/>
</dbReference>
<accession>A0A1B1TCR2</accession>
<dbReference type="InterPro" id="IPR050099">
    <property type="entry name" value="SIS_GmhA/DiaA_subfam"/>
</dbReference>
<evidence type="ECO:0000259" key="1">
    <source>
        <dbReference type="PROSITE" id="PS51464"/>
    </source>
</evidence>
<evidence type="ECO:0000313" key="2">
    <source>
        <dbReference type="EMBL" id="ANV80077.1"/>
    </source>
</evidence>
<dbReference type="EMBL" id="KP211870">
    <property type="protein sequence ID" value="ANV80077.1"/>
    <property type="molecule type" value="Genomic_DNA"/>
</dbReference>
<reference evidence="2" key="1">
    <citation type="submission" date="2014-11" db="EMBL/GenBank/DDBJ databases">
        <authorList>
            <person name="Zhu J."/>
            <person name="Qi W."/>
            <person name="Song R."/>
        </authorList>
    </citation>
    <scope>NUCLEOTIDE SEQUENCE</scope>
</reference>
<dbReference type="PANTHER" id="PTHR30390:SF8">
    <property type="entry name" value="SUGAR ISOMERASE (SIS)"/>
    <property type="match status" value="1"/>
</dbReference>
<organism evidence="2">
    <name type="scientific">uncultured Poseidoniia archaeon</name>
    <dbReference type="NCBI Taxonomy" id="1697135"/>
    <lineage>
        <taxon>Archaea</taxon>
        <taxon>Methanobacteriati</taxon>
        <taxon>Thermoplasmatota</taxon>
        <taxon>Candidatus Poseidoniia</taxon>
        <taxon>environmental samples</taxon>
    </lineage>
</organism>